<evidence type="ECO:0000313" key="5">
    <source>
        <dbReference type="Proteomes" id="UP000242949"/>
    </source>
</evidence>
<dbReference type="InterPro" id="IPR013196">
    <property type="entry name" value="HTH_11"/>
</dbReference>
<dbReference type="EMBL" id="FMYI01000003">
    <property type="protein sequence ID" value="SDB93850.1"/>
    <property type="molecule type" value="Genomic_DNA"/>
</dbReference>
<dbReference type="InterPro" id="IPR036390">
    <property type="entry name" value="WH_DNA-bd_sf"/>
</dbReference>
<dbReference type="OrthoDB" id="2353732at2"/>
<keyword evidence="2" id="KW-0804">Transcription</keyword>
<evidence type="ECO:0000259" key="3">
    <source>
        <dbReference type="PROSITE" id="PS51000"/>
    </source>
</evidence>
<name>A0A1G6HHX6_9BACI</name>
<gene>
    <name evidence="4" type="ORF">SAMN05421734_10311</name>
</gene>
<dbReference type="STRING" id="1612202.SAMN05421734_10311"/>
<dbReference type="GO" id="GO:0003700">
    <property type="term" value="F:DNA-binding transcription factor activity"/>
    <property type="evidence" value="ECO:0007669"/>
    <property type="project" value="InterPro"/>
</dbReference>
<dbReference type="InterPro" id="IPR036388">
    <property type="entry name" value="WH-like_DNA-bd_sf"/>
</dbReference>
<keyword evidence="1" id="KW-0805">Transcription regulation</keyword>
<sequence length="72" mass="8452">MSHQTTRMLTRIKAVYLFIDQNGPVTTSEIADEFDITDRTVQRDLNVLQYNDLVKSTSRGYWDVTEKKVKNR</sequence>
<keyword evidence="5" id="KW-1185">Reference proteome</keyword>
<evidence type="ECO:0000256" key="2">
    <source>
        <dbReference type="ARBA" id="ARBA00023163"/>
    </source>
</evidence>
<dbReference type="InterPro" id="IPR001034">
    <property type="entry name" value="DeoR_HTH"/>
</dbReference>
<dbReference type="AlphaFoldDB" id="A0A1G6HHX6"/>
<organism evidence="4 5">
    <name type="scientific">Pelagirhabdus alkalitolerans</name>
    <dbReference type="NCBI Taxonomy" id="1612202"/>
    <lineage>
        <taxon>Bacteria</taxon>
        <taxon>Bacillati</taxon>
        <taxon>Bacillota</taxon>
        <taxon>Bacilli</taxon>
        <taxon>Bacillales</taxon>
        <taxon>Bacillaceae</taxon>
        <taxon>Pelagirhabdus</taxon>
    </lineage>
</organism>
<dbReference type="Gene3D" id="1.10.10.10">
    <property type="entry name" value="Winged helix-like DNA-binding domain superfamily/Winged helix DNA-binding domain"/>
    <property type="match status" value="1"/>
</dbReference>
<reference evidence="5" key="1">
    <citation type="submission" date="2016-09" db="EMBL/GenBank/DDBJ databases">
        <authorList>
            <person name="Varghese N."/>
            <person name="Submissions S."/>
        </authorList>
    </citation>
    <scope>NUCLEOTIDE SEQUENCE [LARGE SCALE GENOMIC DNA]</scope>
    <source>
        <strain evidence="5">S5</strain>
    </source>
</reference>
<accession>A0A1G6HHX6</accession>
<feature type="domain" description="HTH deoR-type" evidence="3">
    <location>
        <begin position="8"/>
        <end position="63"/>
    </location>
</feature>
<protein>
    <submittedName>
        <fullName evidence="4">HTH domain-containing protein</fullName>
    </submittedName>
</protein>
<dbReference type="Proteomes" id="UP000242949">
    <property type="component" value="Unassembled WGS sequence"/>
</dbReference>
<dbReference type="Pfam" id="PF08279">
    <property type="entry name" value="HTH_11"/>
    <property type="match status" value="1"/>
</dbReference>
<dbReference type="SUPFAM" id="SSF46785">
    <property type="entry name" value="Winged helix' DNA-binding domain"/>
    <property type="match status" value="1"/>
</dbReference>
<proteinExistence type="predicted"/>
<dbReference type="PROSITE" id="PS51000">
    <property type="entry name" value="HTH_DEOR_2"/>
    <property type="match status" value="1"/>
</dbReference>
<evidence type="ECO:0000256" key="1">
    <source>
        <dbReference type="ARBA" id="ARBA00023015"/>
    </source>
</evidence>
<evidence type="ECO:0000313" key="4">
    <source>
        <dbReference type="EMBL" id="SDB93850.1"/>
    </source>
</evidence>